<keyword evidence="4 7" id="KW-0812">Transmembrane</keyword>
<organism evidence="8 9">
    <name type="scientific">Methylocella tundrae</name>
    <dbReference type="NCBI Taxonomy" id="227605"/>
    <lineage>
        <taxon>Bacteria</taxon>
        <taxon>Pseudomonadati</taxon>
        <taxon>Pseudomonadota</taxon>
        <taxon>Alphaproteobacteria</taxon>
        <taxon>Hyphomicrobiales</taxon>
        <taxon>Beijerinckiaceae</taxon>
        <taxon>Methylocella</taxon>
    </lineage>
</organism>
<evidence type="ECO:0000256" key="2">
    <source>
        <dbReference type="ARBA" id="ARBA00022448"/>
    </source>
</evidence>
<feature type="transmembrane region" description="Helical" evidence="7">
    <location>
        <begin position="132"/>
        <end position="152"/>
    </location>
</feature>
<feature type="transmembrane region" description="Helical" evidence="7">
    <location>
        <begin position="311"/>
        <end position="332"/>
    </location>
</feature>
<dbReference type="AlphaFoldDB" id="A0A4V6IMH5"/>
<dbReference type="KEGG" id="mtun:MTUNDRAET4_1266"/>
<dbReference type="PANTHER" id="PTHR30509">
    <property type="entry name" value="P-HYDROXYBENZOIC ACID EFFLUX PUMP SUBUNIT-RELATED"/>
    <property type="match status" value="1"/>
</dbReference>
<evidence type="ECO:0000256" key="3">
    <source>
        <dbReference type="ARBA" id="ARBA00022475"/>
    </source>
</evidence>
<protein>
    <recommendedName>
        <fullName evidence="10">FUSC family protein</fullName>
    </recommendedName>
</protein>
<feature type="transmembrane region" description="Helical" evidence="7">
    <location>
        <begin position="109"/>
        <end position="126"/>
    </location>
</feature>
<dbReference type="GO" id="GO:0005886">
    <property type="term" value="C:plasma membrane"/>
    <property type="evidence" value="ECO:0007669"/>
    <property type="project" value="UniProtKB-SubCell"/>
</dbReference>
<feature type="transmembrane region" description="Helical" evidence="7">
    <location>
        <begin position="164"/>
        <end position="181"/>
    </location>
</feature>
<feature type="transmembrane region" description="Helical" evidence="7">
    <location>
        <begin position="42"/>
        <end position="63"/>
    </location>
</feature>
<keyword evidence="6 7" id="KW-0472">Membrane</keyword>
<dbReference type="EMBL" id="LR536450">
    <property type="protein sequence ID" value="VFU08159.1"/>
    <property type="molecule type" value="Genomic_DNA"/>
</dbReference>
<feature type="transmembrane region" description="Helical" evidence="7">
    <location>
        <begin position="83"/>
        <end position="104"/>
    </location>
</feature>
<evidence type="ECO:0000256" key="4">
    <source>
        <dbReference type="ARBA" id="ARBA00022692"/>
    </source>
</evidence>
<name>A0A4V6IMH5_METTU</name>
<accession>A0A4V6IMH5</accession>
<keyword evidence="5 7" id="KW-1133">Transmembrane helix</keyword>
<proteinExistence type="predicted"/>
<feature type="transmembrane region" description="Helical" evidence="7">
    <location>
        <begin position="344"/>
        <end position="364"/>
    </location>
</feature>
<evidence type="ECO:0000256" key="1">
    <source>
        <dbReference type="ARBA" id="ARBA00004651"/>
    </source>
</evidence>
<dbReference type="RefSeq" id="WP_166795874.1">
    <property type="nucleotide sequence ID" value="NZ_CP139089.1"/>
</dbReference>
<sequence>MNVLTRAVAREARGFFDFLDALIADLKELSLTGPRARFSASAALSVGLATVIALAMHVDNVWWAGISAFMSSQATRPASVKKGALRIIGTVAGALIGVAMASWLAYDQVACCVFLLLATSLGMLGFQLSPHGYAWLLGSITFNLIVLTSLTAPAGTFHFAAYRVIEVVIGVCAAVLLAFLLEPRDGGPEPAKPPGWRAVFGAHWPAALHALRSGVTVMLIPPVWAWFELPSLSQMAITIAAVMAVPAPSDTARDPGRIMVARAIHRLIGCSFGGLIALVCLALPLTQFLPWLLTLCAGVWVGSHVQASPRAIGYVGTQAAIVFIMTLVQGFGAPTSIWPGLERLGGIFFGLLLLLAVSLVMAVLEPNPSETAETLD</sequence>
<evidence type="ECO:0000313" key="9">
    <source>
        <dbReference type="Proteomes" id="UP000294360"/>
    </source>
</evidence>
<keyword evidence="3" id="KW-1003">Cell membrane</keyword>
<comment type="subcellular location">
    <subcellularLocation>
        <location evidence="1">Cell membrane</location>
        <topology evidence="1">Multi-pass membrane protein</topology>
    </subcellularLocation>
</comment>
<dbReference type="GO" id="GO:0022857">
    <property type="term" value="F:transmembrane transporter activity"/>
    <property type="evidence" value="ECO:0007669"/>
    <property type="project" value="InterPro"/>
</dbReference>
<dbReference type="Pfam" id="PF04632">
    <property type="entry name" value="FUSC"/>
    <property type="match status" value="1"/>
</dbReference>
<evidence type="ECO:0008006" key="10">
    <source>
        <dbReference type="Google" id="ProtNLM"/>
    </source>
</evidence>
<evidence type="ECO:0000256" key="7">
    <source>
        <dbReference type="SAM" id="Phobius"/>
    </source>
</evidence>
<dbReference type="Proteomes" id="UP000294360">
    <property type="component" value="Chromosome"/>
</dbReference>
<evidence type="ECO:0000256" key="6">
    <source>
        <dbReference type="ARBA" id="ARBA00023136"/>
    </source>
</evidence>
<reference evidence="8 9" key="1">
    <citation type="submission" date="2019-03" db="EMBL/GenBank/DDBJ databases">
        <authorList>
            <person name="Kox A.R. M."/>
        </authorList>
    </citation>
    <scope>NUCLEOTIDE SEQUENCE [LARGE SCALE GENOMIC DNA]</scope>
    <source>
        <strain evidence="8">MTUNDRAET4 annotated genome</strain>
    </source>
</reference>
<feature type="transmembrane region" description="Helical" evidence="7">
    <location>
        <begin position="267"/>
        <end position="291"/>
    </location>
</feature>
<gene>
    <name evidence="8" type="ORF">MTUNDRAET4_1266</name>
</gene>
<feature type="transmembrane region" description="Helical" evidence="7">
    <location>
        <begin position="223"/>
        <end position="246"/>
    </location>
</feature>
<dbReference type="PANTHER" id="PTHR30509:SF9">
    <property type="entry name" value="MULTIDRUG RESISTANCE PROTEIN MDTO"/>
    <property type="match status" value="1"/>
</dbReference>
<evidence type="ECO:0000256" key="5">
    <source>
        <dbReference type="ARBA" id="ARBA00022989"/>
    </source>
</evidence>
<dbReference type="InterPro" id="IPR006726">
    <property type="entry name" value="PHBA_efflux_AaeB/fusaric-R"/>
</dbReference>
<evidence type="ECO:0000313" key="8">
    <source>
        <dbReference type="EMBL" id="VFU08159.1"/>
    </source>
</evidence>
<keyword evidence="2" id="KW-0813">Transport</keyword>